<organism evidence="4">
    <name type="scientific">uncultured marine thaumarchaeote KM3_05_H05</name>
    <dbReference type="NCBI Taxonomy" id="1455972"/>
    <lineage>
        <taxon>Archaea</taxon>
        <taxon>Nitrososphaerota</taxon>
        <taxon>environmental samples</taxon>
    </lineage>
</organism>
<dbReference type="InterPro" id="IPR050090">
    <property type="entry name" value="Tyrosine_recombinase_XerCD"/>
</dbReference>
<dbReference type="InterPro" id="IPR011010">
    <property type="entry name" value="DNA_brk_join_enz"/>
</dbReference>
<dbReference type="PANTHER" id="PTHR30349">
    <property type="entry name" value="PHAGE INTEGRASE-RELATED"/>
    <property type="match status" value="1"/>
</dbReference>
<evidence type="ECO:0000256" key="1">
    <source>
        <dbReference type="ARBA" id="ARBA00023172"/>
    </source>
</evidence>
<reference evidence="4" key="1">
    <citation type="journal article" date="2014" name="Genome Biol. Evol.">
        <title>Pangenome evidence for extensive interdomain horizontal transfer affecting lineage core and shell genes in uncultured planktonic thaumarchaeota and euryarchaeota.</title>
        <authorList>
            <person name="Deschamps P."/>
            <person name="Zivanovic Y."/>
            <person name="Moreira D."/>
            <person name="Rodriguez-Valera F."/>
            <person name="Lopez-Garcia P."/>
        </authorList>
    </citation>
    <scope>NUCLEOTIDE SEQUENCE</scope>
</reference>
<accession>A0A075G345</accession>
<proteinExistence type="predicted"/>
<sequence length="415" mass="47629">MGKLTQGDYRFKNKIAGSKKRIQKLFTSEENRLLEKYEIAMVKSSLVDATKAKNYDMILALTRLLDGKNWTQLNQDDIDSLVVAIMEKHSDNGKETTTTSDHKRFLKIWFRFVKTGSRSFKKVGDPIETRDIESKTVESKVTREQLISPEECKKLIDVCTNFRDKALIHVHYDAGTRIGEILSVKIKHIKVDKNGMIISVDGKTGSRNIRILESVPTLATWLEMHPDKDNAESYLFSSMKSIWTGNKLSYAGSVRVLNDACKRAKMRHLYWHLFRHTEATRTAKYMSDGITKKRHGWSATSKMPARYSHIVSQDVDDCFLKHHGIEPDNSEETSVLPIVCPICKEHNAHDSTICQRCAKPLTMDKAILLESETQQQNEKLENRIDKLEMLLTNQLQDHLKNPEAIKALKDVLKKR</sequence>
<keyword evidence="1" id="KW-0233">DNA recombination</keyword>
<evidence type="ECO:0000313" key="4">
    <source>
        <dbReference type="EMBL" id="AIE98470.1"/>
    </source>
</evidence>
<dbReference type="EMBL" id="KF900536">
    <property type="protein sequence ID" value="AIE98470.1"/>
    <property type="molecule type" value="Genomic_DNA"/>
</dbReference>
<protein>
    <submittedName>
        <fullName evidence="4">Integrase family protein</fullName>
    </submittedName>
</protein>
<dbReference type="GO" id="GO:0003677">
    <property type="term" value="F:DNA binding"/>
    <property type="evidence" value="ECO:0007669"/>
    <property type="project" value="InterPro"/>
</dbReference>
<dbReference type="PROSITE" id="PS51898">
    <property type="entry name" value="TYR_RECOMBINASE"/>
    <property type="match status" value="1"/>
</dbReference>
<dbReference type="SUPFAM" id="SSF56349">
    <property type="entry name" value="DNA breaking-rejoining enzymes"/>
    <property type="match status" value="1"/>
</dbReference>
<dbReference type="Pfam" id="PF00589">
    <property type="entry name" value="Phage_integrase"/>
    <property type="match status" value="1"/>
</dbReference>
<name>A0A075G345_9ARCH</name>
<keyword evidence="2" id="KW-0175">Coiled coil</keyword>
<dbReference type="AlphaFoldDB" id="A0A075G345"/>
<dbReference type="GO" id="GO:0006310">
    <property type="term" value="P:DNA recombination"/>
    <property type="evidence" value="ECO:0007669"/>
    <property type="project" value="UniProtKB-KW"/>
</dbReference>
<dbReference type="PANTHER" id="PTHR30349:SF87">
    <property type="entry name" value="TRANSPOSASE A"/>
    <property type="match status" value="1"/>
</dbReference>
<evidence type="ECO:0000256" key="2">
    <source>
        <dbReference type="SAM" id="Coils"/>
    </source>
</evidence>
<dbReference type="Gene3D" id="1.10.443.10">
    <property type="entry name" value="Intergrase catalytic core"/>
    <property type="match status" value="1"/>
</dbReference>
<dbReference type="GO" id="GO:0015074">
    <property type="term" value="P:DNA integration"/>
    <property type="evidence" value="ECO:0007669"/>
    <property type="project" value="InterPro"/>
</dbReference>
<feature type="coiled-coil region" evidence="2">
    <location>
        <begin position="363"/>
        <end position="397"/>
    </location>
</feature>
<dbReference type="InterPro" id="IPR013762">
    <property type="entry name" value="Integrase-like_cat_sf"/>
</dbReference>
<feature type="domain" description="Tyr recombinase" evidence="3">
    <location>
        <begin position="142"/>
        <end position="320"/>
    </location>
</feature>
<dbReference type="InterPro" id="IPR002104">
    <property type="entry name" value="Integrase_catalytic"/>
</dbReference>
<evidence type="ECO:0000259" key="3">
    <source>
        <dbReference type="PROSITE" id="PS51898"/>
    </source>
</evidence>